<evidence type="ECO:0000313" key="6">
    <source>
        <dbReference type="Proteomes" id="UP001595821"/>
    </source>
</evidence>
<evidence type="ECO:0000256" key="2">
    <source>
        <dbReference type="SAM" id="MobiDB-lite"/>
    </source>
</evidence>
<proteinExistence type="predicted"/>
<feature type="domain" description="SpoVT-AbrB" evidence="4">
    <location>
        <begin position="10"/>
        <end position="46"/>
    </location>
</feature>
<dbReference type="RefSeq" id="WP_246971639.1">
    <property type="nucleotide sequence ID" value="NZ_CP095397.1"/>
</dbReference>
<keyword evidence="1" id="KW-0175">Coiled coil</keyword>
<evidence type="ECO:0000256" key="1">
    <source>
        <dbReference type="SAM" id="Coils"/>
    </source>
</evidence>
<gene>
    <name evidence="5" type="ORF">ACFOZ7_01470</name>
</gene>
<accession>A0ABD5NV80</accession>
<dbReference type="InterPro" id="IPR026022">
    <property type="entry name" value="PhoU_dom"/>
</dbReference>
<evidence type="ECO:0000259" key="3">
    <source>
        <dbReference type="Pfam" id="PF01895"/>
    </source>
</evidence>
<protein>
    <submittedName>
        <fullName evidence="5">PhoU domain-containing protein</fullName>
    </submittedName>
</protein>
<dbReference type="InterPro" id="IPR007159">
    <property type="entry name" value="SpoVT-AbrB_dom"/>
</dbReference>
<sequence length="355" mass="38632">METRKIQTVSSGTYTVSLPKEWAESQDITAGDTVSLHTHIDGVLALQAQECTDDTPERIAVQVAHADAEPLERTLRAAYAVGAKEVRLEAVDCFTTDQRRIVDQVARNLTGVSVTAESESTITVRTLLDTEEVSVRQSVCQLKFVALSMHRDATAAVTEDTDPGNLADRDDQADRLYAMIDWSFARGLARLGEVDALGLTRPELFELWGTTRELERVADHAEGIATVAAEIDVAVDDSIKNDLREIAATAREIVADAVSVIVGDVSVETAQQALTARDRVREEIATLERRLEESSDEGTQLGPVLDRLRRTAEHGGNIAEFGLRHAIRHGELTEPPQEAANAEDSTRESHASTGG</sequence>
<feature type="region of interest" description="Disordered" evidence="2">
    <location>
        <begin position="328"/>
        <end position="355"/>
    </location>
</feature>
<evidence type="ECO:0000313" key="5">
    <source>
        <dbReference type="EMBL" id="MFC4245686.1"/>
    </source>
</evidence>
<feature type="compositionally biased region" description="Basic and acidic residues" evidence="2">
    <location>
        <begin position="344"/>
        <end position="355"/>
    </location>
</feature>
<organism evidence="5 6">
    <name type="scientific">Natribaculum luteum</name>
    <dbReference type="NCBI Taxonomy" id="1586232"/>
    <lineage>
        <taxon>Archaea</taxon>
        <taxon>Methanobacteriati</taxon>
        <taxon>Methanobacteriota</taxon>
        <taxon>Stenosarchaea group</taxon>
        <taxon>Halobacteria</taxon>
        <taxon>Halobacteriales</taxon>
        <taxon>Natrialbaceae</taxon>
        <taxon>Natribaculum</taxon>
    </lineage>
</organism>
<dbReference type="InterPro" id="IPR028366">
    <property type="entry name" value="PhoU"/>
</dbReference>
<dbReference type="PANTHER" id="PTHR42930:SF6">
    <property type="entry name" value="PHOSPHATE REGULATORY PROTEIN-LIKE PROTEIN"/>
    <property type="match status" value="1"/>
</dbReference>
<dbReference type="GeneID" id="71852499"/>
<feature type="domain" description="PhoU" evidence="3">
    <location>
        <begin position="141"/>
        <end position="226"/>
    </location>
</feature>
<dbReference type="Proteomes" id="UP001595821">
    <property type="component" value="Unassembled WGS sequence"/>
</dbReference>
<dbReference type="InterPro" id="IPR038078">
    <property type="entry name" value="PhoU-like_sf"/>
</dbReference>
<dbReference type="AlphaFoldDB" id="A0ABD5NV80"/>
<dbReference type="SUPFAM" id="SSF109755">
    <property type="entry name" value="PhoU-like"/>
    <property type="match status" value="1"/>
</dbReference>
<dbReference type="Pfam" id="PF01895">
    <property type="entry name" value="PhoU"/>
    <property type="match status" value="1"/>
</dbReference>
<dbReference type="Pfam" id="PF04014">
    <property type="entry name" value="MazE_antitoxin"/>
    <property type="match status" value="1"/>
</dbReference>
<comment type="caution">
    <text evidence="5">The sequence shown here is derived from an EMBL/GenBank/DDBJ whole genome shotgun (WGS) entry which is preliminary data.</text>
</comment>
<dbReference type="PANTHER" id="PTHR42930">
    <property type="entry name" value="PHOSPHATE-SPECIFIC TRANSPORT SYSTEM ACCESSORY PROTEIN PHOU"/>
    <property type="match status" value="1"/>
</dbReference>
<feature type="coiled-coil region" evidence="1">
    <location>
        <begin position="270"/>
        <end position="297"/>
    </location>
</feature>
<name>A0ABD5NV80_9EURY</name>
<dbReference type="EMBL" id="JBHSDJ010000002">
    <property type="protein sequence ID" value="MFC4245686.1"/>
    <property type="molecule type" value="Genomic_DNA"/>
</dbReference>
<evidence type="ECO:0000259" key="4">
    <source>
        <dbReference type="Pfam" id="PF04014"/>
    </source>
</evidence>
<dbReference type="Gene3D" id="1.20.58.220">
    <property type="entry name" value="Phosphate transport system protein phou homolog 2, domain 2"/>
    <property type="match status" value="1"/>
</dbReference>
<reference evidence="5 6" key="1">
    <citation type="journal article" date="2014" name="Int. J. Syst. Evol. Microbiol.">
        <title>Complete genome sequence of Corynebacterium casei LMG S-19264T (=DSM 44701T), isolated from a smear-ripened cheese.</title>
        <authorList>
            <consortium name="US DOE Joint Genome Institute (JGI-PGF)"/>
            <person name="Walter F."/>
            <person name="Albersmeier A."/>
            <person name="Kalinowski J."/>
            <person name="Ruckert C."/>
        </authorList>
    </citation>
    <scope>NUCLEOTIDE SEQUENCE [LARGE SCALE GENOMIC DNA]</scope>
    <source>
        <strain evidence="5 6">IBRC-M 10912</strain>
    </source>
</reference>